<organism evidence="1 2">
    <name type="scientific">Penicillium salamii</name>
    <dbReference type="NCBI Taxonomy" id="1612424"/>
    <lineage>
        <taxon>Eukaryota</taxon>
        <taxon>Fungi</taxon>
        <taxon>Dikarya</taxon>
        <taxon>Ascomycota</taxon>
        <taxon>Pezizomycotina</taxon>
        <taxon>Eurotiomycetes</taxon>
        <taxon>Eurotiomycetidae</taxon>
        <taxon>Eurotiales</taxon>
        <taxon>Aspergillaceae</taxon>
        <taxon>Penicillium</taxon>
    </lineage>
</organism>
<comment type="caution">
    <text evidence="1">The sequence shown here is derived from an EMBL/GenBank/DDBJ whole genome shotgun (WGS) entry which is preliminary data.</text>
</comment>
<dbReference type="EMBL" id="CAJVPA010000111">
    <property type="protein sequence ID" value="CAG8344172.1"/>
    <property type="molecule type" value="Genomic_DNA"/>
</dbReference>
<dbReference type="OrthoDB" id="2117718at2759"/>
<accession>A0A9W4ITV9</accession>
<dbReference type="Proteomes" id="UP001152646">
    <property type="component" value="Unassembled WGS sequence"/>
</dbReference>
<reference evidence="1" key="1">
    <citation type="submission" date="2021-07" db="EMBL/GenBank/DDBJ databases">
        <authorList>
            <person name="Branca A.L. A."/>
        </authorList>
    </citation>
    <scope>NUCLEOTIDE SEQUENCE</scope>
</reference>
<dbReference type="SUPFAM" id="SSF56059">
    <property type="entry name" value="Glutathione synthetase ATP-binding domain-like"/>
    <property type="match status" value="1"/>
</dbReference>
<evidence type="ECO:0000313" key="1">
    <source>
        <dbReference type="EMBL" id="CAG8344172.1"/>
    </source>
</evidence>
<proteinExistence type="predicted"/>
<name>A0A9W4ITV9_9EURO</name>
<gene>
    <name evidence="1" type="ORF">PSALAMII_LOCUS3003</name>
</gene>
<sequence>MSCNPIQIISPFLQFETSWCSAIGIMKRPISERLQLVSLPECGGFLPTPAEGLDPNLRIGDRQKYIASLNKESSFWPAGCVEASCPHPLLITDNHQETFEKLAEALDLAIQDIVERWWTDEEAGFPLRMPLEPREESLLRWIDGNQDICRPYSERKGSWRPDFVIENDETGAENFRICEINARFCWNGFMLIRGGQKGLSTFDVESRGLIRATDPDTVSSTWKKNNYFDKFLTIPQLKIASGLLGLFDPGQPLHLVKGKEHGYDIFMFMELAKKLGLNLRLINPDDLRILPDEAGVNGSKLCCLASTDAIGSFVTEAGEVVEDVHQICLELHQHEFRSLGSELQKQISIRCFNDLRTMLLVHDKRMLGIIREELGSLKSRRVISIDQANRLANGIAHTVLPGSSTLFALEQQSHFSETLKNDYLLKPTRGGKGAGILFGDEISNSDWLAILQTMKSPQIHEKQTSYVLQRKVCQPFYDIFLGSDASPSRCHMVGTFHMVHGKFLGLGIWRCSTGRLCAISTGGASWMVSVMQRPVSGGIL</sequence>
<dbReference type="AlphaFoldDB" id="A0A9W4ITV9"/>
<evidence type="ECO:0000313" key="2">
    <source>
        <dbReference type="Proteomes" id="UP001152646"/>
    </source>
</evidence>
<protein>
    <submittedName>
        <fullName evidence="1">Uncharacterized protein</fullName>
    </submittedName>
</protein>